<name>A0ACB8S346_9AGAM</name>
<keyword evidence="2" id="KW-1185">Reference proteome</keyword>
<reference evidence="1" key="1">
    <citation type="submission" date="2021-02" db="EMBL/GenBank/DDBJ databases">
        <authorList>
            <consortium name="DOE Joint Genome Institute"/>
            <person name="Ahrendt S."/>
            <person name="Looney B.P."/>
            <person name="Miyauchi S."/>
            <person name="Morin E."/>
            <person name="Drula E."/>
            <person name="Courty P.E."/>
            <person name="Chicoki N."/>
            <person name="Fauchery L."/>
            <person name="Kohler A."/>
            <person name="Kuo A."/>
            <person name="Labutti K."/>
            <person name="Pangilinan J."/>
            <person name="Lipzen A."/>
            <person name="Riley R."/>
            <person name="Andreopoulos W."/>
            <person name="He G."/>
            <person name="Johnson J."/>
            <person name="Barry K.W."/>
            <person name="Grigoriev I.V."/>
            <person name="Nagy L."/>
            <person name="Hibbett D."/>
            <person name="Henrissat B."/>
            <person name="Matheny P.B."/>
            <person name="Labbe J."/>
            <person name="Martin F."/>
        </authorList>
    </citation>
    <scope>NUCLEOTIDE SEQUENCE</scope>
    <source>
        <strain evidence="1">FP105234-sp</strain>
    </source>
</reference>
<organism evidence="1 2">
    <name type="scientific">Auriscalpium vulgare</name>
    <dbReference type="NCBI Taxonomy" id="40419"/>
    <lineage>
        <taxon>Eukaryota</taxon>
        <taxon>Fungi</taxon>
        <taxon>Dikarya</taxon>
        <taxon>Basidiomycota</taxon>
        <taxon>Agaricomycotina</taxon>
        <taxon>Agaricomycetes</taxon>
        <taxon>Russulales</taxon>
        <taxon>Auriscalpiaceae</taxon>
        <taxon>Auriscalpium</taxon>
    </lineage>
</organism>
<dbReference type="Proteomes" id="UP000814033">
    <property type="component" value="Unassembled WGS sequence"/>
</dbReference>
<comment type="caution">
    <text evidence="1">The sequence shown here is derived from an EMBL/GenBank/DDBJ whole genome shotgun (WGS) entry which is preliminary data.</text>
</comment>
<evidence type="ECO:0000313" key="1">
    <source>
        <dbReference type="EMBL" id="KAI0050481.1"/>
    </source>
</evidence>
<evidence type="ECO:0000313" key="2">
    <source>
        <dbReference type="Proteomes" id="UP000814033"/>
    </source>
</evidence>
<sequence length="89" mass="9661">MRTRRTSSPASANPAPYLCTHPRRSAQTLPRAPNPRSLFRIQSRGEARRGPGQPEADASCRAATPAGPTGSGRRARHAMMRRVPGRLCT</sequence>
<proteinExistence type="predicted"/>
<protein>
    <submittedName>
        <fullName evidence="1">Uncharacterized protein</fullName>
    </submittedName>
</protein>
<gene>
    <name evidence="1" type="ORF">FA95DRAFT_597038</name>
</gene>
<reference evidence="1" key="2">
    <citation type="journal article" date="2022" name="New Phytol.">
        <title>Evolutionary transition to the ectomycorrhizal habit in the genomes of a hyperdiverse lineage of mushroom-forming fungi.</title>
        <authorList>
            <person name="Looney B."/>
            <person name="Miyauchi S."/>
            <person name="Morin E."/>
            <person name="Drula E."/>
            <person name="Courty P.E."/>
            <person name="Kohler A."/>
            <person name="Kuo A."/>
            <person name="LaButti K."/>
            <person name="Pangilinan J."/>
            <person name="Lipzen A."/>
            <person name="Riley R."/>
            <person name="Andreopoulos W."/>
            <person name="He G."/>
            <person name="Johnson J."/>
            <person name="Nolan M."/>
            <person name="Tritt A."/>
            <person name="Barry K.W."/>
            <person name="Grigoriev I.V."/>
            <person name="Nagy L.G."/>
            <person name="Hibbett D."/>
            <person name="Henrissat B."/>
            <person name="Matheny P.B."/>
            <person name="Labbe J."/>
            <person name="Martin F.M."/>
        </authorList>
    </citation>
    <scope>NUCLEOTIDE SEQUENCE</scope>
    <source>
        <strain evidence="1">FP105234-sp</strain>
    </source>
</reference>
<dbReference type="EMBL" id="MU275861">
    <property type="protein sequence ID" value="KAI0050481.1"/>
    <property type="molecule type" value="Genomic_DNA"/>
</dbReference>
<accession>A0ACB8S346</accession>